<reference evidence="3" key="1">
    <citation type="submission" date="2013-01" db="EMBL/GenBank/DDBJ databases">
        <title>Genome assembly of Mariniradius saccharolyticus AK6.</title>
        <authorList>
            <person name="Vaidya B."/>
            <person name="Khatri I."/>
            <person name="Tanuku N.R.S."/>
            <person name="Subramanian S."/>
            <person name="Pinnaka A."/>
        </authorList>
    </citation>
    <scope>NUCLEOTIDE SEQUENCE [LARGE SCALE GENOMIC DNA]</scope>
    <source>
        <strain evidence="3">AK6</strain>
    </source>
</reference>
<keyword evidence="1" id="KW-0472">Membrane</keyword>
<proteinExistence type="predicted"/>
<dbReference type="OrthoDB" id="1118259at2"/>
<keyword evidence="1" id="KW-0812">Transmembrane</keyword>
<dbReference type="InParanoid" id="M7Y233"/>
<keyword evidence="1" id="KW-1133">Transmembrane helix</keyword>
<feature type="transmembrane region" description="Helical" evidence="1">
    <location>
        <begin position="21"/>
        <end position="39"/>
    </location>
</feature>
<keyword evidence="4" id="KW-1185">Reference proteome</keyword>
<dbReference type="InterPro" id="IPR032816">
    <property type="entry name" value="VTT_dom"/>
</dbReference>
<dbReference type="GO" id="GO:0005886">
    <property type="term" value="C:plasma membrane"/>
    <property type="evidence" value="ECO:0007669"/>
    <property type="project" value="TreeGrafter"/>
</dbReference>
<dbReference type="RefSeq" id="WP_008631169.1">
    <property type="nucleotide sequence ID" value="NZ_AMZY02000020.1"/>
</dbReference>
<dbReference type="AlphaFoldDB" id="M7Y233"/>
<feature type="transmembrane region" description="Helical" evidence="1">
    <location>
        <begin position="90"/>
        <end position="111"/>
    </location>
</feature>
<sequence length="194" mass="22860">MKTPRSLYDRHRFLISNILKGFLGFGILILALHLIRFNFTESERFDWMQPLYERPNLVMVLFFASELLFGIIPPELFMLWAMQTQYLGPYAWSICILSIFSYCIGAFNYFLGRFLRDRIDWLHGKSKLVRKYRLMFEKYGSELVIVAATSPIPFSLVSLLGGAGGLGRREYLINSLYRFPRYFLYAYALWRIEG</sequence>
<dbReference type="EMBL" id="AMZY02000020">
    <property type="protein sequence ID" value="EMS31271.1"/>
    <property type="molecule type" value="Genomic_DNA"/>
</dbReference>
<accession>M7Y233</accession>
<dbReference type="PANTHER" id="PTHR42709:SF11">
    <property type="entry name" value="DEDA FAMILY PROTEIN"/>
    <property type="match status" value="1"/>
</dbReference>
<evidence type="ECO:0000313" key="4">
    <source>
        <dbReference type="Proteomes" id="UP000010953"/>
    </source>
</evidence>
<evidence type="ECO:0000259" key="2">
    <source>
        <dbReference type="Pfam" id="PF09335"/>
    </source>
</evidence>
<feature type="transmembrane region" description="Helical" evidence="1">
    <location>
        <begin position="59"/>
        <end position="78"/>
    </location>
</feature>
<evidence type="ECO:0000313" key="3">
    <source>
        <dbReference type="EMBL" id="EMS31271.1"/>
    </source>
</evidence>
<name>M7Y233_9BACT</name>
<dbReference type="STRING" id="1239962.C943_02418"/>
<dbReference type="PANTHER" id="PTHR42709">
    <property type="entry name" value="ALKALINE PHOSPHATASE LIKE PROTEIN"/>
    <property type="match status" value="1"/>
</dbReference>
<dbReference type="eggNOG" id="COG1238">
    <property type="taxonomic scope" value="Bacteria"/>
</dbReference>
<dbReference type="Pfam" id="PF09335">
    <property type="entry name" value="VTT_dom"/>
    <property type="match status" value="1"/>
</dbReference>
<feature type="domain" description="VTT" evidence="2">
    <location>
        <begin position="86"/>
        <end position="189"/>
    </location>
</feature>
<comment type="caution">
    <text evidence="3">The sequence shown here is derived from an EMBL/GenBank/DDBJ whole genome shotgun (WGS) entry which is preliminary data.</text>
</comment>
<feature type="transmembrane region" description="Helical" evidence="1">
    <location>
        <begin position="143"/>
        <end position="166"/>
    </location>
</feature>
<gene>
    <name evidence="3" type="ORF">C943_02418</name>
</gene>
<protein>
    <recommendedName>
        <fullName evidence="2">VTT domain-containing protein</fullName>
    </recommendedName>
</protein>
<evidence type="ECO:0000256" key="1">
    <source>
        <dbReference type="SAM" id="Phobius"/>
    </source>
</evidence>
<organism evidence="3 4">
    <name type="scientific">Mariniradius saccharolyticus AK6</name>
    <dbReference type="NCBI Taxonomy" id="1239962"/>
    <lineage>
        <taxon>Bacteria</taxon>
        <taxon>Pseudomonadati</taxon>
        <taxon>Bacteroidota</taxon>
        <taxon>Cytophagia</taxon>
        <taxon>Cytophagales</taxon>
        <taxon>Cyclobacteriaceae</taxon>
        <taxon>Mariniradius</taxon>
    </lineage>
</organism>
<dbReference type="Proteomes" id="UP000010953">
    <property type="component" value="Unassembled WGS sequence"/>
</dbReference>
<dbReference type="InterPro" id="IPR051311">
    <property type="entry name" value="DedA_domain"/>
</dbReference>